<dbReference type="InterPro" id="IPR053967">
    <property type="entry name" value="LlgE_F_G-like_D1"/>
</dbReference>
<accession>A0A517R3Y5</accession>
<evidence type="ECO:0000259" key="8">
    <source>
        <dbReference type="Pfam" id="PF00460"/>
    </source>
</evidence>
<proteinExistence type="inferred from homology"/>
<evidence type="ECO:0000313" key="12">
    <source>
        <dbReference type="Proteomes" id="UP000317318"/>
    </source>
</evidence>
<evidence type="ECO:0000256" key="2">
    <source>
        <dbReference type="ARBA" id="ARBA00009677"/>
    </source>
</evidence>
<dbReference type="KEGG" id="svp:Pan189_29710"/>
<dbReference type="PANTHER" id="PTHR30435">
    <property type="entry name" value="FLAGELLAR PROTEIN"/>
    <property type="match status" value="1"/>
</dbReference>
<evidence type="ECO:0000256" key="3">
    <source>
        <dbReference type="ARBA" id="ARBA00017948"/>
    </source>
</evidence>
<evidence type="ECO:0000256" key="7">
    <source>
        <dbReference type="RuleBase" id="RU362116"/>
    </source>
</evidence>
<sequence length="267" mass="28613">MSLRALHSAGTGMNAYSFNLDVIANNLANASTTAFKKSRTNFEDLYYEHIKPPGAPDQQGLPAPIGIEVGLGTRVAGTEGDFTQGSLRQTTQQLDLAITGDGFFRVQDPTGIDLYTRAGTFTVNANGDVVLGTADVSRLLADGLNIPQDALDLTISGDGVVAVRTAGNNQLQQVGNIELTRFINPQGLLRVGENLFQETDASGQAQQGIPGQDGLGTLKQGFLEDSNVEPVRELVDLIKSQRNFELNTQVVQAADQLLQLVANIRRF</sequence>
<dbReference type="InterPro" id="IPR020013">
    <property type="entry name" value="Flagellar_FlgE/F/G"/>
</dbReference>
<dbReference type="InterPro" id="IPR010930">
    <property type="entry name" value="Flg_bb/hook_C_dom"/>
</dbReference>
<dbReference type="InterPro" id="IPR037925">
    <property type="entry name" value="FlgE/F/G-like"/>
</dbReference>
<keyword evidence="11" id="KW-0969">Cilium</keyword>
<keyword evidence="11" id="KW-0282">Flagellum</keyword>
<dbReference type="NCBIfam" id="TIGR03506">
    <property type="entry name" value="FlgEFG_subfam"/>
    <property type="match status" value="2"/>
</dbReference>
<dbReference type="OrthoDB" id="9804559at2"/>
<dbReference type="EMBL" id="CP036268">
    <property type="protein sequence ID" value="QDT38576.1"/>
    <property type="molecule type" value="Genomic_DNA"/>
</dbReference>
<dbReference type="Pfam" id="PF00460">
    <property type="entry name" value="Flg_bb_rod"/>
    <property type="match status" value="1"/>
</dbReference>
<dbReference type="PROSITE" id="PS00588">
    <property type="entry name" value="FLAGELLA_BB_ROD"/>
    <property type="match status" value="1"/>
</dbReference>
<dbReference type="Proteomes" id="UP000317318">
    <property type="component" value="Chromosome"/>
</dbReference>
<protein>
    <recommendedName>
        <fullName evidence="3 6">Flagellar basal-body rod protein FlgG</fullName>
    </recommendedName>
</protein>
<comment type="subunit">
    <text evidence="5">The basal body constitutes a major portion of the flagellar organelle and consists of four rings (L,P,S, and M) mounted on a central rod. The rod consists of about 26 subunits of FlgG in the distal portion, and FlgB, FlgC and FlgF are thought to build up the proximal portion of the rod with about 6 subunits each.</text>
</comment>
<evidence type="ECO:0000259" key="9">
    <source>
        <dbReference type="Pfam" id="PF06429"/>
    </source>
</evidence>
<dbReference type="SUPFAM" id="SSF117143">
    <property type="entry name" value="Flagellar hook protein flgE"/>
    <property type="match status" value="1"/>
</dbReference>
<organism evidence="11 12">
    <name type="scientific">Stratiformator vulcanicus</name>
    <dbReference type="NCBI Taxonomy" id="2527980"/>
    <lineage>
        <taxon>Bacteria</taxon>
        <taxon>Pseudomonadati</taxon>
        <taxon>Planctomycetota</taxon>
        <taxon>Planctomycetia</taxon>
        <taxon>Planctomycetales</taxon>
        <taxon>Planctomycetaceae</taxon>
        <taxon>Stratiformator</taxon>
    </lineage>
</organism>
<dbReference type="GO" id="GO:0071978">
    <property type="term" value="P:bacterial-type flagellum-dependent swarming motility"/>
    <property type="evidence" value="ECO:0007669"/>
    <property type="project" value="TreeGrafter"/>
</dbReference>
<dbReference type="RefSeq" id="WP_145364672.1">
    <property type="nucleotide sequence ID" value="NZ_CP036268.1"/>
</dbReference>
<evidence type="ECO:0000313" key="11">
    <source>
        <dbReference type="EMBL" id="QDT38576.1"/>
    </source>
</evidence>
<dbReference type="InterPro" id="IPR012834">
    <property type="entry name" value="FlgG_G_neg"/>
</dbReference>
<feature type="domain" description="Flagellar hook protein FlgE/F/G-like D1" evidence="10">
    <location>
        <begin position="97"/>
        <end position="163"/>
    </location>
</feature>
<comment type="subcellular location">
    <subcellularLocation>
        <location evidence="1 7">Bacterial flagellum basal body</location>
    </subcellularLocation>
</comment>
<feature type="domain" description="Flagellar basal-body/hook protein C-terminal" evidence="9">
    <location>
        <begin position="219"/>
        <end position="263"/>
    </location>
</feature>
<name>A0A517R3Y5_9PLAN</name>
<evidence type="ECO:0000256" key="1">
    <source>
        <dbReference type="ARBA" id="ARBA00004117"/>
    </source>
</evidence>
<evidence type="ECO:0000256" key="4">
    <source>
        <dbReference type="ARBA" id="ARBA00023143"/>
    </source>
</evidence>
<feature type="domain" description="Flagellar basal body rod protein N-terminal" evidence="8">
    <location>
        <begin position="8"/>
        <end position="36"/>
    </location>
</feature>
<dbReference type="GO" id="GO:0009426">
    <property type="term" value="C:bacterial-type flagellum basal body, distal rod"/>
    <property type="evidence" value="ECO:0007669"/>
    <property type="project" value="UniProtKB-UniRule"/>
</dbReference>
<dbReference type="Pfam" id="PF22692">
    <property type="entry name" value="LlgE_F_G_D1"/>
    <property type="match status" value="1"/>
</dbReference>
<keyword evidence="12" id="KW-1185">Reference proteome</keyword>
<reference evidence="11 12" key="1">
    <citation type="submission" date="2019-02" db="EMBL/GenBank/DDBJ databases">
        <title>Deep-cultivation of Planctomycetes and their phenomic and genomic characterization uncovers novel biology.</title>
        <authorList>
            <person name="Wiegand S."/>
            <person name="Jogler M."/>
            <person name="Boedeker C."/>
            <person name="Pinto D."/>
            <person name="Vollmers J."/>
            <person name="Rivas-Marin E."/>
            <person name="Kohn T."/>
            <person name="Peeters S.H."/>
            <person name="Heuer A."/>
            <person name="Rast P."/>
            <person name="Oberbeckmann S."/>
            <person name="Bunk B."/>
            <person name="Jeske O."/>
            <person name="Meyerdierks A."/>
            <person name="Storesund J.E."/>
            <person name="Kallscheuer N."/>
            <person name="Luecker S."/>
            <person name="Lage O.M."/>
            <person name="Pohl T."/>
            <person name="Merkel B.J."/>
            <person name="Hornburger P."/>
            <person name="Mueller R.-W."/>
            <person name="Bruemmer F."/>
            <person name="Labrenz M."/>
            <person name="Spormann A.M."/>
            <person name="Op den Camp H."/>
            <person name="Overmann J."/>
            <person name="Amann R."/>
            <person name="Jetten M.S.M."/>
            <person name="Mascher T."/>
            <person name="Medema M.H."/>
            <person name="Devos D.P."/>
            <person name="Kaster A.-K."/>
            <person name="Ovreas L."/>
            <person name="Rohde M."/>
            <person name="Galperin M.Y."/>
            <person name="Jogler C."/>
        </authorList>
    </citation>
    <scope>NUCLEOTIDE SEQUENCE [LARGE SCALE GENOMIC DNA]</scope>
    <source>
        <strain evidence="11 12">Pan189</strain>
    </source>
</reference>
<gene>
    <name evidence="11" type="primary">flgG_3</name>
    <name evidence="11" type="ORF">Pan189_29710</name>
</gene>
<keyword evidence="4 7" id="KW-0975">Bacterial flagellum</keyword>
<evidence type="ECO:0000256" key="6">
    <source>
        <dbReference type="NCBIfam" id="TIGR02488"/>
    </source>
</evidence>
<dbReference type="InterPro" id="IPR001444">
    <property type="entry name" value="Flag_bb_rod_N"/>
</dbReference>
<dbReference type="PANTHER" id="PTHR30435:SF19">
    <property type="entry name" value="FLAGELLAR BASAL-BODY ROD PROTEIN FLGG"/>
    <property type="match status" value="1"/>
</dbReference>
<evidence type="ECO:0000256" key="5">
    <source>
        <dbReference type="ARBA" id="ARBA00025933"/>
    </source>
</evidence>
<dbReference type="InterPro" id="IPR019776">
    <property type="entry name" value="Flagellar_basal_body_rod_CS"/>
</dbReference>
<keyword evidence="11" id="KW-0966">Cell projection</keyword>
<dbReference type="AlphaFoldDB" id="A0A517R3Y5"/>
<evidence type="ECO:0000259" key="10">
    <source>
        <dbReference type="Pfam" id="PF22692"/>
    </source>
</evidence>
<dbReference type="Pfam" id="PF06429">
    <property type="entry name" value="Flg_bbr_C"/>
    <property type="match status" value="1"/>
</dbReference>
<dbReference type="NCBIfam" id="TIGR02488">
    <property type="entry name" value="flgG_G_neg"/>
    <property type="match status" value="1"/>
</dbReference>
<comment type="similarity">
    <text evidence="2 7">Belongs to the flagella basal body rod proteins family.</text>
</comment>